<evidence type="ECO:0000256" key="2">
    <source>
        <dbReference type="ARBA" id="ARBA00005658"/>
    </source>
</evidence>
<feature type="transmembrane region" description="Helical" evidence="9">
    <location>
        <begin position="213"/>
        <end position="246"/>
    </location>
</feature>
<protein>
    <submittedName>
        <fullName evidence="10">Choline/glycine/proline betaine transport protein</fullName>
    </submittedName>
</protein>
<keyword evidence="11" id="KW-1185">Reference proteome</keyword>
<evidence type="ECO:0000256" key="1">
    <source>
        <dbReference type="ARBA" id="ARBA00004651"/>
    </source>
</evidence>
<dbReference type="EMBL" id="JAVDYJ010000001">
    <property type="protein sequence ID" value="MDR7346642.1"/>
    <property type="molecule type" value="Genomic_DNA"/>
</dbReference>
<feature type="compositionally biased region" description="Low complexity" evidence="8">
    <location>
        <begin position="7"/>
        <end position="18"/>
    </location>
</feature>
<sequence>MADAVGSSTTPTEPSQESNKLDYSREKSKYSPVNKPVFITSAVLIVAFVIWAWLWPGQAETVIFGTMDWVATNLGWYYVLTVTIVVVFVLVVALTKVGRVRMGPDHSKPRFNIFTWASMLFAAGIGVDLMFFGISGPATNYLTPPEGTPGSDEAARMAPLWTMFHYGIPGWALYALMGMGIGLFAYRYHLPLSIRSALAPIFGKRIKGVPGHAVDVAAVLGTIFGIAVSLGIGVVFLNYGLAYIFGVPQSTAVQIALMGIAVGITIISTVTGVDKGIRRLSELNVILAVALMIWVVVSGNTAQLLNQLVQNIGDFFSRFPSMLMNTFGYTEGTPEYPASDWLQDWTLFFWAWWIAWAAFVGLFLARISRGRTLREFVLGVLLIPFSFILLWVSIFGNGSLAFFRAGDEEFLNTAVTNPESGFYTLLTQYPAATFSIGLAVLTGLLFYVTSADSGSLVMANLTSKPSVKDSDGAPWLRIFWAVVTGALTLAMLFIDGVYTLQAATVIIGLPFSIVIYLMMISLFKVLRTERQSVDSKRATMPGVLTSIRATSGRPSSTWRQRLARRMSWASAEQAREFMNTVAIPAVEEVAEELRQLGADVTCHRGEHPDYPIPYVDLVVEFPEQDEFKYQPYPVAYNVPNYAANLAAVEEVFFKVEIFNLTGSQGRDIMGYTKEQVISDILDAYDAHMMYMSMIGDKGSPSSIVKVEIPEEWSDSDQIDPSTSSLKIIPKTSTNPDTPSATEQGESQHDR</sequence>
<keyword evidence="7 9" id="KW-0472">Membrane</keyword>
<feature type="transmembrane region" description="Helical" evidence="9">
    <location>
        <begin position="285"/>
        <end position="305"/>
    </location>
</feature>
<dbReference type="InterPro" id="IPR000060">
    <property type="entry name" value="BCCT_transptr"/>
</dbReference>
<comment type="similarity">
    <text evidence="2">Belongs to the BCCT transporter (TC 2.A.15) family.</text>
</comment>
<evidence type="ECO:0000256" key="7">
    <source>
        <dbReference type="ARBA" id="ARBA00023136"/>
    </source>
</evidence>
<dbReference type="NCBIfam" id="TIGR00842">
    <property type="entry name" value="bcct"/>
    <property type="match status" value="1"/>
</dbReference>
<evidence type="ECO:0000256" key="8">
    <source>
        <dbReference type="SAM" id="MobiDB-lite"/>
    </source>
</evidence>
<name>A0ABU2AZ74_9MICC</name>
<feature type="transmembrane region" description="Helical" evidence="9">
    <location>
        <begin position="252"/>
        <end position="273"/>
    </location>
</feature>
<evidence type="ECO:0000256" key="5">
    <source>
        <dbReference type="ARBA" id="ARBA00022692"/>
    </source>
</evidence>
<feature type="region of interest" description="Disordered" evidence="8">
    <location>
        <begin position="710"/>
        <end position="750"/>
    </location>
</feature>
<feature type="transmembrane region" description="Helical" evidence="9">
    <location>
        <begin position="75"/>
        <end position="94"/>
    </location>
</feature>
<keyword evidence="6 9" id="KW-1133">Transmembrane helix</keyword>
<dbReference type="RefSeq" id="WP_310171844.1">
    <property type="nucleotide sequence ID" value="NZ_BAABHE010000002.1"/>
</dbReference>
<reference evidence="10 11" key="1">
    <citation type="submission" date="2023-07" db="EMBL/GenBank/DDBJ databases">
        <title>Sequencing the genomes of 1000 actinobacteria strains.</title>
        <authorList>
            <person name="Klenk H.-P."/>
        </authorList>
    </citation>
    <scope>NUCLEOTIDE SEQUENCE [LARGE SCALE GENOMIC DNA]</scope>
    <source>
        <strain evidence="10 11">DSM 22966</strain>
    </source>
</reference>
<feature type="transmembrane region" description="Helical" evidence="9">
    <location>
        <begin position="166"/>
        <end position="186"/>
    </location>
</feature>
<dbReference type="Pfam" id="PF02028">
    <property type="entry name" value="BCCT"/>
    <property type="match status" value="1"/>
</dbReference>
<feature type="transmembrane region" description="Helical" evidence="9">
    <location>
        <begin position="500"/>
        <end position="523"/>
    </location>
</feature>
<feature type="transmembrane region" description="Helical" evidence="9">
    <location>
        <begin position="114"/>
        <end position="134"/>
    </location>
</feature>
<comment type="subcellular location">
    <subcellularLocation>
        <location evidence="1">Cell membrane</location>
        <topology evidence="1">Multi-pass membrane protein</topology>
    </subcellularLocation>
</comment>
<evidence type="ECO:0000313" key="10">
    <source>
        <dbReference type="EMBL" id="MDR7346642.1"/>
    </source>
</evidence>
<comment type="caution">
    <text evidence="10">The sequence shown here is derived from an EMBL/GenBank/DDBJ whole genome shotgun (WGS) entry which is preliminary data.</text>
</comment>
<evidence type="ECO:0000256" key="6">
    <source>
        <dbReference type="ARBA" id="ARBA00022989"/>
    </source>
</evidence>
<dbReference type="PANTHER" id="PTHR30047:SF7">
    <property type="entry name" value="HIGH-AFFINITY CHOLINE TRANSPORT PROTEIN"/>
    <property type="match status" value="1"/>
</dbReference>
<dbReference type="PROSITE" id="PS01303">
    <property type="entry name" value="BCCT"/>
    <property type="match status" value="1"/>
</dbReference>
<keyword evidence="3" id="KW-0813">Transport</keyword>
<dbReference type="InterPro" id="IPR018093">
    <property type="entry name" value="BCCT_CS"/>
</dbReference>
<feature type="transmembrane region" description="Helical" evidence="9">
    <location>
        <begin position="37"/>
        <end position="55"/>
    </location>
</feature>
<keyword evidence="5 9" id="KW-0812">Transmembrane</keyword>
<proteinExistence type="inferred from homology"/>
<feature type="compositionally biased region" description="Polar residues" evidence="8">
    <location>
        <begin position="718"/>
        <end position="744"/>
    </location>
</feature>
<evidence type="ECO:0000256" key="3">
    <source>
        <dbReference type="ARBA" id="ARBA00022448"/>
    </source>
</evidence>
<gene>
    <name evidence="10" type="ORF">J2S62_000899</name>
</gene>
<feature type="transmembrane region" description="Helical" evidence="9">
    <location>
        <begin position="345"/>
        <end position="364"/>
    </location>
</feature>
<keyword evidence="4" id="KW-1003">Cell membrane</keyword>
<dbReference type="NCBIfam" id="NF007399">
    <property type="entry name" value="PRK09928.1"/>
    <property type="match status" value="1"/>
</dbReference>
<feature type="transmembrane region" description="Helical" evidence="9">
    <location>
        <begin position="376"/>
        <end position="394"/>
    </location>
</feature>
<evidence type="ECO:0000256" key="9">
    <source>
        <dbReference type="SAM" id="Phobius"/>
    </source>
</evidence>
<feature type="region of interest" description="Disordered" evidence="8">
    <location>
        <begin position="1"/>
        <end position="23"/>
    </location>
</feature>
<accession>A0ABU2AZ74</accession>
<dbReference type="Proteomes" id="UP001183794">
    <property type="component" value="Unassembled WGS sequence"/>
</dbReference>
<feature type="transmembrane region" description="Helical" evidence="9">
    <location>
        <begin position="474"/>
        <end position="494"/>
    </location>
</feature>
<evidence type="ECO:0000256" key="4">
    <source>
        <dbReference type="ARBA" id="ARBA00022475"/>
    </source>
</evidence>
<organism evidence="10 11">
    <name type="scientific">Enteractinococcus fodinae</name>
    <dbReference type="NCBI Taxonomy" id="684663"/>
    <lineage>
        <taxon>Bacteria</taxon>
        <taxon>Bacillati</taxon>
        <taxon>Actinomycetota</taxon>
        <taxon>Actinomycetes</taxon>
        <taxon>Micrococcales</taxon>
        <taxon>Micrococcaceae</taxon>
    </lineage>
</organism>
<dbReference type="PANTHER" id="PTHR30047">
    <property type="entry name" value="HIGH-AFFINITY CHOLINE TRANSPORT PROTEIN-RELATED"/>
    <property type="match status" value="1"/>
</dbReference>
<feature type="transmembrane region" description="Helical" evidence="9">
    <location>
        <begin position="429"/>
        <end position="448"/>
    </location>
</feature>
<evidence type="ECO:0000313" key="11">
    <source>
        <dbReference type="Proteomes" id="UP001183794"/>
    </source>
</evidence>